<evidence type="ECO:0000259" key="13">
    <source>
        <dbReference type="PROSITE" id="PS52019"/>
    </source>
</evidence>
<evidence type="ECO:0000259" key="12">
    <source>
        <dbReference type="PROSITE" id="PS52004"/>
    </source>
</evidence>
<dbReference type="CDD" id="cd08956">
    <property type="entry name" value="KR_3_FAS_SDR_x"/>
    <property type="match status" value="1"/>
</dbReference>
<dbReference type="Pfam" id="PF16197">
    <property type="entry name" value="KAsynt_C_assoc"/>
    <property type="match status" value="3"/>
</dbReference>
<dbReference type="InterPro" id="IPR014031">
    <property type="entry name" value="Ketoacyl_synth_C"/>
</dbReference>
<dbReference type="InterPro" id="IPR036299">
    <property type="entry name" value="Polyketide_synth_docking_sf"/>
</dbReference>
<evidence type="ECO:0000256" key="9">
    <source>
        <dbReference type="PROSITE-ProRule" id="PRU01363"/>
    </source>
</evidence>
<dbReference type="SUPFAM" id="SSF55048">
    <property type="entry name" value="Probable ACP-binding domain of malonyl-CoA ACP transacylase"/>
    <property type="match status" value="4"/>
</dbReference>
<feature type="region of interest" description="N-terminal hotdog fold" evidence="9">
    <location>
        <begin position="3948"/>
        <end position="4073"/>
    </location>
</feature>
<feature type="domain" description="Ketosynthase family 3 (KS3)" evidence="12">
    <location>
        <begin position="1571"/>
        <end position="1994"/>
    </location>
</feature>
<dbReference type="InterPro" id="IPR049552">
    <property type="entry name" value="PKS_DH_N"/>
</dbReference>
<dbReference type="InterPro" id="IPR009081">
    <property type="entry name" value="PP-bd_ACP"/>
</dbReference>
<dbReference type="InterPro" id="IPR006162">
    <property type="entry name" value="Ppantetheine_attach_site"/>
</dbReference>
<feature type="domain" description="Carrier" evidence="11">
    <location>
        <begin position="2973"/>
        <end position="3048"/>
    </location>
</feature>
<feature type="non-terminal residue" evidence="14">
    <location>
        <position position="6866"/>
    </location>
</feature>
<dbReference type="PROSITE" id="PS52019">
    <property type="entry name" value="PKS_MFAS_DH"/>
    <property type="match status" value="1"/>
</dbReference>
<dbReference type="SUPFAM" id="SSF53901">
    <property type="entry name" value="Thiolase-like"/>
    <property type="match status" value="5"/>
</dbReference>
<dbReference type="InterPro" id="IPR049551">
    <property type="entry name" value="PKS_DH_C"/>
</dbReference>
<dbReference type="EMBL" id="JBBEGN010000013">
    <property type="protein sequence ID" value="MEJ2870421.1"/>
    <property type="molecule type" value="Genomic_DNA"/>
</dbReference>
<feature type="domain" description="PKS/mFAS DH" evidence="13">
    <location>
        <begin position="3948"/>
        <end position="4228"/>
    </location>
</feature>
<evidence type="ECO:0000256" key="5">
    <source>
        <dbReference type="ARBA" id="ARBA00022679"/>
    </source>
</evidence>
<feature type="domain" description="Carrier" evidence="11">
    <location>
        <begin position="1476"/>
        <end position="1551"/>
    </location>
</feature>
<feature type="active site" description="Proton acceptor; for dehydratase activity" evidence="9">
    <location>
        <position position="3980"/>
    </location>
</feature>
<feature type="domain" description="Ketosynthase family 3 (KS3)" evidence="12">
    <location>
        <begin position="4806"/>
        <end position="5231"/>
    </location>
</feature>
<feature type="region of interest" description="Disordered" evidence="10">
    <location>
        <begin position="459"/>
        <end position="502"/>
    </location>
</feature>
<dbReference type="InterPro" id="IPR020807">
    <property type="entry name" value="PKS_DH"/>
</dbReference>
<proteinExistence type="predicted"/>
<dbReference type="Gene3D" id="3.40.366.10">
    <property type="entry name" value="Malonyl-Coenzyme A Acyl Carrier Protein, domain 2"/>
    <property type="match status" value="5"/>
</dbReference>
<dbReference type="InterPro" id="IPR049900">
    <property type="entry name" value="PKS_mFAS_DH"/>
</dbReference>
<evidence type="ECO:0000256" key="6">
    <source>
        <dbReference type="ARBA" id="ARBA00023194"/>
    </source>
</evidence>
<dbReference type="Pfam" id="PF21089">
    <property type="entry name" value="PKS_DH_N"/>
    <property type="match status" value="1"/>
</dbReference>
<dbReference type="PROSITE" id="PS52004">
    <property type="entry name" value="KS3_2"/>
    <property type="match status" value="5"/>
</dbReference>
<dbReference type="Gene3D" id="3.30.70.3290">
    <property type="match status" value="4"/>
</dbReference>
<dbReference type="SUPFAM" id="SSF51735">
    <property type="entry name" value="NAD(P)-binding Rossmann-fold domains"/>
    <property type="match status" value="8"/>
</dbReference>
<sequence length="6866" mass="703505">MTSTEDKLRDYLKRVTTDLRAARRRVEELESRQAEPVAVVAMACRLPGGIASPEDLWDLVAAGGEAVGPLPTDRGWDTGLYDPAGRRPGSSVTATGGFLDDAGGFDAGFFGISPREALAMDPQQRLLLEVAWETLERAGVDPTSMRGEQAGVFVGAMPSDYAPRSHEVPAELEGQVLTGNTTSVASGRIAYVLGLEGPAVTVDTACSSSLVALHQAVAALRRGECTTALAGGATVLSTPSTFIEFSRQHGLAADGRCKAFGAGADGFGPAEGVGLVLLARVSEAERRGWPVLALVRGTGVNQDGASNGLTQPNGPAQERVVLRALADAGVPAGEVDVVEAHGTGTRLGDPMEAEALLATYGAVERAEPLYLGSVKSNIGHTQAAAGVAGVIKMVLALQHGVLPATLHVDEPSPFVDWSTGALALLSSARSWPEVGDRPRRAAVSSFGVSGTNAHAVLEAAPSPGVSGGTRLTPDVSGGTRSPADGGESDVNGGTRLPSGVGGGPRLVQPWVLSARSTGALRGQAERLAAWAREHDGFVTSGVASGLVRTRASLEHRAVVVGDRDELLAGLEAVASGTPVRQAVLGTALDDPDPSVVFVFPGQGAQWVGMAAALHAEEPVFADALAECCTALEPHLGWDLQAALLDGSDDSFDVVGVQCASWAVMVALARLWASWGVTPSAVVGHSQGEIAAAVVAGGLTVEQGARVVARRATVIREHLAGHGAMASVPLPAAELELPEGLSIAAVNGPASTVVSGDVDAVERFIAGSPVEVKRIAVDYASHSQHVAAVVDTIRGELDGLTPQTSATPLFSTVRGEVLDTAEMDAGYWAENLRRPVQLQQAIEALAAEGQGVFVEVSPHPVLAGSVGDTVPDALVVGTLRRDHGTRQQALLALAALHTRGIVPDWDAVIGDAEPVRDLPTYAFEHRRYWLEPPAVGTGGGSSAESSFWSAVERGDADALAAAVGQGDADALRAVLPTLAAWRDRDQERSRLDGLRYRERWDPVSLDAAALDGRWLLLAPTGTDTTAITTALAGAGAEPVVVEVDPDAPARRETLASRLPDGPVAGVLSLLALTDARDPEFDVVPWGHAATLAALQALADAGIAAPLHVLTHGAVAAAPGDRLTAPEQALVWGLGRIAALETPERWGGLVDLDPDDPDAARGLVAVLASDVEDQVAVRSGAVLARRLVRAPLGDRAPAGGWEPRGTVLVTGGTGALGSRVARMLAAHGAQHLVLVSRRGHDAPGVADLVADLAAAGARTIVAAVDVTDPAALAALLDEHDDLSAVVHTAAVLDDAMVADLTPAQLATALPAKAGAAATLDRLTRGRGLDAFVLFSSWGGAVGVPGQGNYAPGNAYLDALARARRDAGEPATAIAWGAWADGGMGGSGVGDLLTRHGVPEMDPELCLAALRQAVGADDTDLVVADVDWPRFATAFTATRPAPLLAGVPEAATGDGDAQQSVGDDLATRLRGLPRDEQERVLVDLVRTHSAGILGHDSGTDLDERRAFKDAGFDSVSSVELRNRLGAAVGLRLPATSVFDHPTPTALGRHLRTLLVGDDEPDPATPAVGKDVEGDEPVAIVAMACRFPGGIDSPEALWRLVADGGDVMGTFPDDRGWDLAALYDPDPDHPGTAYTRAGGFLDDAAGFDPTFFGISPREALAMDPQQRLLLETSWETLERAGIDPDTLHGTRGGAFVGMSAQPYGLGAPDDEAGGFRTTGTQSSVASGRLAYVYGLEGPAVTVDTACSSSLVALHLAVASLRRGECDAAFVGGAIVMSTPELFVEFSRQHGLATDGRCKAFSADADGTGFSEGVAMLWVERLSDAERLGHEVLAVVRGSAVNQDGASNGLTAPNGPSQQRVIRDALAAAGLGPADVDAVEAHGTGTTLGDPIEAQALQATYGGVERAEPLWLGSVKSNLGHTQAAAGLAGVIKMVLAMRHGVLPASLHVDEPSPHVDWSAGAVSVLSAARAWPSVGRPRRAGVSAFGISGTNAHVVLESAPGVSGGTRLPSSVSDGTRPLADGGEPDVSGGTRLPLGVSGGPRLVQPWVLSARSAGALADQARRLVSWAREHSGFSTSGVAAGLVGRSRFERRAVVVGDGEALLAGLDALAAGEPAGNLVSGAAESVGAGPVFVFPGQGAQWVGMARTLVGEEPVFADALAECCAALEPHLGWDLHQALLDGGDESFDVVGVQCASWAVMVALAKLWASWGVTPSAVVGHSQGEIAAAVVAGGLTVEQGARVVARRATVIREHLAGHGAMASVPLPAAELELPDGLSIAAVNGPASTVVSGDVDAVERFVAESAVEVKRIAVDYASHSQHVDAVIDTIRGELGGLSPVTGSTPLLSTVRAEFLDTAAMDAGYWAENLRRPVQLQQAVEALVEQGHEVFVEVSPHPVLTGPVGDTVPDALVVGTLRRDHGTRHQALLALAALHVRGITPDWDAVIGEATPVKDLPTYAFDHRRYWLEPAAPAAPTDPVDAALRAAVDGGDTAALGLDPDLPLADALAALRRRRLDDRQRAVADDWRYRITWSPLATPQPTPPEGPVRIVALGPSDDLAAALTRAGARIAAHNEEPAGLVVVTGTPSDRHADAAALAAIVQDAGRARVVVVTRSAVATGGDPAPDPSAAGVAGLARVIGLEDPTRWGGLVDTDGTDADATATWVLAQLAGHDEREIALRDGHALGRRLVAAPRTETGPDDGLPRDGSVVITGGTGALGARAARWLADAGVPHLVLVSRHGPDAPGADELRRDLEERGARVTVVAADVADPAAAAAVVADLPDDAPLRGVVHAAGIVADGVVEQLGPDDWAPVWSPKVDGALAWDAVSRDAALFVLFSSAAGALGNPGQGVYAAANTAADAVVARRRAAGASGLSVAWGAWGGGGLATGHVQDAAGEASRLTRTGFGVMDPDAAVAALAAAVAGGDTDLVVADLAWPRYADGLRAAHAGALVSELPAAAPTEPAEDDATGLAALPAGAREQRLLDLVRSRAAVALGLDGPADVGADRPFRDLGFDSLTAVDLRNRLARDLGVRLPATVVFDHPTPVALARHALDELGLAAEGPDPTTPAVGKDLPDDEPVAIVAMACRYPGGVGSPEDLWRLVADGTDAVGDWPTDRGWDLERLFHPDPEHAGTSYTHRGAFLDAAADFDPAVFGISPREALATDPQQRQLLETTWEALERAGLDPTSLRGSRTGVFVGTNGQDYGEVLGHDDPELEGFRMTGTAASVISGRLSYVFGLEGPSMTVDTACSASLVALHSAVAALQRGECDLAVTGGATVMATPHAFVEFSRQRGLASDGRCKAFSAAADGTGWGEGVGVLVVQRLADAVAAGRPVLAVVRGSAVNSDGASNGLTAPNGPSQQRVIRAALDAGGLGPGDVDVVEAHGTGTALGDPIEAGALQAVYGTGHDAARPLHLRSVKSNLGHTQAAAGVAGVIVMVEAIRHGRIPATLHAEEPSPHVDWTDGAVALVREPLDWPDTGRPRRAGVSSFGVSGTNAHVVVEQAPTAPLPDDEPCPTLLPWVLSGRTDDALRAQAARLLPRLDDVAPGSAEARDLASALATGRAALTRRTVLVGDPRSVRDDLAALADAGTGTTPADGRLAMVFTGQGAQRPGAGRDLHARHPVFAAAFDAACAALDAHLDGPGSVAAVALGDDADLLARTDHTQAALFALEVALARLLGSWGLHPDVVGGHSIGEITALHVAGVLDLDDAAALVADRGRLMAALPDGGSMVAVAAPEDEVRAALVEGVDLAAVNGPAACVISGDDGPVAAVAAGFEDRGVRVRRLHVSHAFHSARMEPVLDEFRAVLAGLTFREPGVVVVSNGSTAGITDPEHWVAHVRDTVRFADTVAVLAEEGVTTVLEVGPDAVLAPMAQESLDDGRAAVPTLRRTADEETALLEAVGRLHERGHVPDWAAVVPGGRHVDLPTYPWQHRRFWPARTAGSGDVTGAGLGGSAHPLLAAVVELADADSRVHTGRISLATHPWLADHAVLGAVILPGTAMVDLVLHAAGPVGVEVEELTVETPLTVPDDAAVALQVVVAAPDADGRRAVTVHSRAAAGEDTDEPWTRHASATTVPARPAPPVPDGAWPPVGATPVDLDGFYDGLTDAGFGYGPSFRGLVAVWRDGDDVVGEVVPPDADPHGFVLHPALLDAALHTVAVRSGLADDPDAGAGATTGHVPFAWRGVTVHAGHATAARVRLRGTGPDTVAVELTDPAGAPLATVEALTLREIDADRLELARRTRPASLYRPAWTPVRLPAVPSVPPVPLAVLAPSGPGDFADAVAGALGTTPVSDPAEASGPVLLPVESVDGPDLGAAVRATTAAVLEVVTRWLASDAVVPLVVLTRGAVAATADDTVDGLAAAGVWGLVRAAQSEHPDRLVLLDTAPDSFPSLAAAVATGEPQLALRDGGALVPRLTRAAADTTPGTPWADGTVLVTGATGTLGGLVARHLARHHGVRHLLLAGRRGPDAPGAGELLADLEAAGATARLVAADTADRDAVAALLAGVETGHPLTAVVHAAGVVDDAVLTATTADQVDRVARPKIDAAWHLHELVDDDVALVLFSAFAGVQGAAGQGAYAAANTAVDALAAHRRARGGRAVALAWGLWAAESGMTAALDEADRARIARAGFAPLATTEALTLLDHALAATAAPGARPDEALLAPVRLDRRALAARSASGSLPALFADLVPASSPARAAGLPTGGEAATGIAALPPDRRRQALLDLVRSEVATVLGHDRTNDVEPEAAFTELGFDSLTSVELRNRLGAAVGVRLPVTAVFDHPTPAALVAHLSSELGGDDAGSGRPDGPAPAPVTGDDPVVIVAAACRYPGGVSSPEDLWDLVDAGRDAVGPFPTDRGWDLDRLYDPDPETPGTSYCREGGFLYDAGDFDAGLFGISPREALAADPQQRLLLEAAWETFERAGLDPTAMRGSATGVFAGVMYHDYATRVAHPPEGLEGYLGTGNAGSVASGRVAYAFGLEGPAVSIDTACSSSLVALHLAVQALQRGECTMALAGGVAVMATPDTFVDFSRQRGLAADGRCKSFAEGADGTGWAEGVGMLLVERRSDAERLGHPVLAVVRGTAVNSDGASNGLTAPNGPAQQRVIRAALAAGGLTAADVDVVEAHGTGTTLGDPIEAQAVLATYGADRDGAPLRLGSVKSNLGHTQAAAGAAGIIKMIEAMRHGRLPATLHVDEPSSKVDWSAGGVSLLTTAQEWPAGERPRRAGVSSFGVSGTNAHVIVEEPPRPAAAPTTEASGPLAWVISGASPDARRAQAARVRAAVAGADVPLDAVARTLAGRAALAHRAVVVGSTRDELLAGLDAVTRDDATGAVVGERRGGRLGVVFTGQGSQHPGMGRELYDGFEVFRTAFDAVCERFPEDVRGIVFGDDADLLARTEHAQPGLFALEVALFRLFESWGVPPAVLGGHSIGEISALHCAGVLDLDDACRLVEARGRLMGELPDGGSMVAVAASEDEVRAQLIEGVNLAAVNGPQACVISGDEDAVAEVAARFERTKKLTVSHAFHSARMEPMLDQFRQVVAGLTFHEPQIPVVSNGSTEHVTDPEHWVSHVRDTVRFADTLLTMDAGVVLELGPDATLSALAEHGIPARPDVMTALAQLFVSGHGPDWATVLPAGERAALPTYAFDHRRYWLESDTVPATADPAEERFWEAVEAGDTGTLTATLGEAVPGDALAAVAPHLAAWRRRRRDSEALDGLRLAERWESVPADATTTGHWALVGTVPDAVGSALVAGGATVASLDGGAGLVAALEAESPDGVVAAVDGLTAALEVVIAHLATDAERVGPLGVLTRGAVSTGPGDPITDPDRVDTAAVWGLGRAVALEHPHRWGGLVDLPDELDPASTRAVLGALGRRARPEDQVAVRSGGLLARRLEDAPAPTGGDWTPRGTVLVTGGTGGLGAAVARRLAARGAQRLVLAGRRGPDAPGADDLAAEIRASGVAVDLVRCDTADPAAVVALVADLPDDLSAVVHAAGVATVEPTTDLDAEGLAERTAAKLVGARALHEALAGADLDAFVLFSSIAGTWGSARQAAYSAANAGLDALARLRHAEGLAATSIAWGPWAEAGMATDPDAEATLRRQGLRPLAPARALDALDRAVGGSDTVVTVVDLDLERFAAGFTAARPSPLLAGLLPESDDADFVAGGAVAGFAARLRDADDPGRVVVDLVRGAVAGVLGHASADAVPLDRAFSELGFDSLTAVELRTRLRALTGLDLPPTLAFDFPTTGELARHLHERAAGSAGGAEGTDAAGRTVDDGEPIAIVGMACRYPGGVSSPADLWSLLDGGRDAIGPFPADRGWDLERIYHPDPAHAGTTYTREGGFVDDVAGFDPAFFGIGEREAVAMDPQQRLLLETSWEALERAGLDPTAVRGRDVGVYVGATTQNYGREAAVPSGVEGYVLTGTATAVLSGRVAYALGLEGPAVTVDTACSSSLVSLHLAVQALQRGECSLALAGGATVMATPEAFVEFARQRGLAPDGRCKAFSDAADGTGWSEGVGMLLVERLSDAQAAGHQVLAVVRGSAVNQDGASNGLTAPNGPAQQRVIRAALAAGGLSTADVDVVEAHGTGTSLGDPIEAGALLATYGSASDRVEPLWLGSLKSNIGHTQAAAGVGGVIKLVEAMRHGRVPASLHTGELSSKVDWSSGAVRVAVTPTAWPEVGDRPRRAAVSAFGISGTNAHVVLEAPPSPSVSSAAMLTLDVTNVGGTAVPWVVSARTPEAVSAQAAALASWPTESVADVAYSLVTTRSRFEFGAVVTGSSTEELRAALGTVSARPVGGGRLGVVFTGQGSQRPGMGRDLYDTYEVFRAAFEAVCGRFPSDVRGIVFGDDADLLAQTQNAQAGLFALEVALYRLFESWGVTPAVL</sequence>
<dbReference type="SUPFAM" id="SSF52151">
    <property type="entry name" value="FabD/lysophospholipase-like"/>
    <property type="match status" value="5"/>
</dbReference>
<feature type="domain" description="Ketosynthase family 3 (KS3)" evidence="12">
    <location>
        <begin position="6261"/>
        <end position="6687"/>
    </location>
</feature>
<feature type="domain" description="Carrier" evidence="11">
    <location>
        <begin position="6166"/>
        <end position="6241"/>
    </location>
</feature>
<dbReference type="InterPro" id="IPR016035">
    <property type="entry name" value="Acyl_Trfase/lysoPLipase"/>
</dbReference>
<feature type="domain" description="Ketosynthase family 3 (KS3)" evidence="12">
    <location>
        <begin position="3069"/>
        <end position="3495"/>
    </location>
</feature>
<keyword evidence="5" id="KW-0808">Transferase</keyword>
<accession>A0ABU8MSX5</accession>
<dbReference type="InterPro" id="IPR042104">
    <property type="entry name" value="PKS_dehydratase_sf"/>
</dbReference>
<dbReference type="InterPro" id="IPR001227">
    <property type="entry name" value="Ac_transferase_dom_sf"/>
</dbReference>
<dbReference type="SMART" id="SM00826">
    <property type="entry name" value="PKS_DH"/>
    <property type="match status" value="1"/>
</dbReference>
<dbReference type="InterPro" id="IPR018201">
    <property type="entry name" value="Ketoacyl_synth_AS"/>
</dbReference>
<dbReference type="Gene3D" id="3.40.47.10">
    <property type="match status" value="5"/>
</dbReference>
<dbReference type="RefSeq" id="WP_337696991.1">
    <property type="nucleotide sequence ID" value="NZ_JBBEGN010000013.1"/>
</dbReference>
<keyword evidence="8" id="KW-0012">Acyltransferase</keyword>
<dbReference type="PANTHER" id="PTHR43775:SF51">
    <property type="entry name" value="INACTIVE PHENOLPHTHIOCEROL SYNTHESIS POLYKETIDE SYNTHASE TYPE I PKS1-RELATED"/>
    <property type="match status" value="1"/>
</dbReference>
<dbReference type="Pfam" id="PF02801">
    <property type="entry name" value="Ketoacyl-synt_C"/>
    <property type="match status" value="5"/>
</dbReference>
<keyword evidence="4" id="KW-0597">Phosphoprotein</keyword>
<keyword evidence="6" id="KW-0045">Antibiotic biosynthesis</keyword>
<dbReference type="SMART" id="SM00827">
    <property type="entry name" value="PKS_AT"/>
    <property type="match status" value="4"/>
</dbReference>
<dbReference type="InterPro" id="IPR013968">
    <property type="entry name" value="PKS_KR"/>
</dbReference>
<feature type="active site" description="Proton donor; for dehydratase activity" evidence="9">
    <location>
        <position position="4143"/>
    </location>
</feature>
<evidence type="ECO:0000256" key="4">
    <source>
        <dbReference type="ARBA" id="ARBA00022553"/>
    </source>
</evidence>
<dbReference type="Gene3D" id="3.40.50.720">
    <property type="entry name" value="NAD(P)-binding Rossmann-like Domain"/>
    <property type="match status" value="4"/>
</dbReference>
<dbReference type="PROSITE" id="PS00606">
    <property type="entry name" value="KS3_1"/>
    <property type="match status" value="5"/>
</dbReference>
<gene>
    <name evidence="14" type="ORF">WCD74_21805</name>
</gene>
<dbReference type="InterPro" id="IPR020841">
    <property type="entry name" value="PKS_Beta-ketoAc_synthase_dom"/>
</dbReference>
<evidence type="ECO:0000256" key="8">
    <source>
        <dbReference type="ARBA" id="ARBA00023315"/>
    </source>
</evidence>
<dbReference type="Pfam" id="PF00550">
    <property type="entry name" value="PP-binding"/>
    <property type="match status" value="4"/>
</dbReference>
<reference evidence="14 15" key="1">
    <citation type="submission" date="2024-03" db="EMBL/GenBank/DDBJ databases">
        <title>Actinomycetospora sp. OC33-EN08, a novel actinomycete isolated from wild orchid (Aerides multiflora).</title>
        <authorList>
            <person name="Suriyachadkun C."/>
        </authorList>
    </citation>
    <scope>NUCLEOTIDE SEQUENCE [LARGE SCALE GENOMIC DNA]</scope>
    <source>
        <strain evidence="14 15">OC33-EN08</strain>
    </source>
</reference>
<feature type="region of interest" description="C-terminal hotdog fold" evidence="9">
    <location>
        <begin position="4085"/>
        <end position="4228"/>
    </location>
</feature>
<evidence type="ECO:0000256" key="10">
    <source>
        <dbReference type="SAM" id="MobiDB-lite"/>
    </source>
</evidence>
<feature type="domain" description="Ketosynthase family 3 (KS3)" evidence="12">
    <location>
        <begin position="34"/>
        <end position="459"/>
    </location>
</feature>
<dbReference type="InterPro" id="IPR016039">
    <property type="entry name" value="Thiolase-like"/>
</dbReference>
<feature type="domain" description="Carrier" evidence="11">
    <location>
        <begin position="4710"/>
        <end position="4785"/>
    </location>
</feature>
<dbReference type="Gene3D" id="3.10.129.110">
    <property type="entry name" value="Polyketide synthase dehydratase"/>
    <property type="match status" value="1"/>
</dbReference>
<dbReference type="PANTHER" id="PTHR43775">
    <property type="entry name" value="FATTY ACID SYNTHASE"/>
    <property type="match status" value="1"/>
</dbReference>
<evidence type="ECO:0000256" key="7">
    <source>
        <dbReference type="ARBA" id="ARBA00023268"/>
    </source>
</evidence>
<feature type="region of interest" description="Disordered" evidence="10">
    <location>
        <begin position="4784"/>
        <end position="4805"/>
    </location>
</feature>
<keyword evidence="15" id="KW-1185">Reference proteome</keyword>
<dbReference type="InterPro" id="IPR057326">
    <property type="entry name" value="KR_dom"/>
</dbReference>
<dbReference type="CDD" id="cd00833">
    <property type="entry name" value="PKS"/>
    <property type="match status" value="5"/>
</dbReference>
<dbReference type="Pfam" id="PF00698">
    <property type="entry name" value="Acyl_transf_1"/>
    <property type="match status" value="5"/>
</dbReference>
<dbReference type="PROSITE" id="PS50075">
    <property type="entry name" value="CARRIER"/>
    <property type="match status" value="4"/>
</dbReference>
<dbReference type="Pfam" id="PF14765">
    <property type="entry name" value="PS-DH"/>
    <property type="match status" value="1"/>
</dbReference>
<dbReference type="Pfam" id="PF08990">
    <property type="entry name" value="Docking"/>
    <property type="match status" value="1"/>
</dbReference>
<dbReference type="SMART" id="SM00823">
    <property type="entry name" value="PKS_PP"/>
    <property type="match status" value="4"/>
</dbReference>
<protein>
    <submittedName>
        <fullName evidence="14">SDR family NAD(P)-dependent oxidoreductase</fullName>
    </submittedName>
</protein>
<comment type="caution">
    <text evidence="14">The sequence shown here is derived from an EMBL/GenBank/DDBJ whole genome shotgun (WGS) entry which is preliminary data.</text>
</comment>
<dbReference type="SMART" id="SM01294">
    <property type="entry name" value="PKS_PP_betabranch"/>
    <property type="match status" value="4"/>
</dbReference>
<dbReference type="NCBIfam" id="NF045894">
    <property type="entry name" value="PKS_plus_SDR"/>
    <property type="match status" value="3"/>
</dbReference>
<dbReference type="InterPro" id="IPR036291">
    <property type="entry name" value="NAD(P)-bd_dom_sf"/>
</dbReference>
<dbReference type="Gene3D" id="6.10.140.1830">
    <property type="match status" value="1"/>
</dbReference>
<dbReference type="InterPro" id="IPR041618">
    <property type="entry name" value="PKS_DE"/>
</dbReference>
<dbReference type="InterPro" id="IPR014030">
    <property type="entry name" value="Ketoacyl_synth_N"/>
</dbReference>
<dbReference type="InterPro" id="IPR020806">
    <property type="entry name" value="PKS_PP-bd"/>
</dbReference>
<dbReference type="InterPro" id="IPR050091">
    <property type="entry name" value="PKS_NRPS_Biosynth_Enz"/>
</dbReference>
<evidence type="ECO:0000313" key="15">
    <source>
        <dbReference type="Proteomes" id="UP001385809"/>
    </source>
</evidence>
<dbReference type="Proteomes" id="UP001385809">
    <property type="component" value="Unassembled WGS sequence"/>
</dbReference>
<dbReference type="InterPro" id="IPR014043">
    <property type="entry name" value="Acyl_transferase_dom"/>
</dbReference>
<keyword evidence="7" id="KW-0511">Multifunctional enzyme</keyword>
<dbReference type="SUPFAM" id="SSF101173">
    <property type="entry name" value="Docking domain B of the erythromycin polyketide synthase (DEBS)"/>
    <property type="match status" value="1"/>
</dbReference>
<dbReference type="Gene3D" id="1.10.1200.10">
    <property type="entry name" value="ACP-like"/>
    <property type="match status" value="4"/>
</dbReference>
<dbReference type="InterPro" id="IPR016036">
    <property type="entry name" value="Malonyl_transacylase_ACP-bd"/>
</dbReference>
<evidence type="ECO:0000259" key="11">
    <source>
        <dbReference type="PROSITE" id="PS50075"/>
    </source>
</evidence>
<dbReference type="InterPro" id="IPR036736">
    <property type="entry name" value="ACP-like_sf"/>
</dbReference>
<dbReference type="SMART" id="SM00825">
    <property type="entry name" value="PKS_KS"/>
    <property type="match status" value="5"/>
</dbReference>
<evidence type="ECO:0000256" key="1">
    <source>
        <dbReference type="ARBA" id="ARBA00001957"/>
    </source>
</evidence>
<dbReference type="Pfam" id="PF18369">
    <property type="entry name" value="PKS_DE"/>
    <property type="match status" value="2"/>
</dbReference>
<dbReference type="InterPro" id="IPR015083">
    <property type="entry name" value="NorB/c/GfsB-D-like_docking"/>
</dbReference>
<dbReference type="SUPFAM" id="SSF47336">
    <property type="entry name" value="ACP-like"/>
    <property type="match status" value="4"/>
</dbReference>
<dbReference type="Pfam" id="PF00109">
    <property type="entry name" value="ketoacyl-synt"/>
    <property type="match status" value="5"/>
</dbReference>
<evidence type="ECO:0000256" key="2">
    <source>
        <dbReference type="ARBA" id="ARBA00004792"/>
    </source>
</evidence>
<dbReference type="PROSITE" id="PS00012">
    <property type="entry name" value="PHOSPHOPANTETHEINE"/>
    <property type="match status" value="4"/>
</dbReference>
<organism evidence="14 15">
    <name type="scientific">Actinomycetospora aurantiaca</name>
    <dbReference type="NCBI Taxonomy" id="3129233"/>
    <lineage>
        <taxon>Bacteria</taxon>
        <taxon>Bacillati</taxon>
        <taxon>Actinomycetota</taxon>
        <taxon>Actinomycetes</taxon>
        <taxon>Pseudonocardiales</taxon>
        <taxon>Pseudonocardiaceae</taxon>
        <taxon>Actinomycetospora</taxon>
    </lineage>
</organism>
<comment type="cofactor">
    <cofactor evidence="1">
        <name>pantetheine 4'-phosphate</name>
        <dbReference type="ChEBI" id="CHEBI:47942"/>
    </cofactor>
</comment>
<name>A0ABU8MSX5_9PSEU</name>
<dbReference type="SMART" id="SM00822">
    <property type="entry name" value="PKS_KR"/>
    <property type="match status" value="4"/>
</dbReference>
<comment type="pathway">
    <text evidence="2">Antibiotic biosynthesis.</text>
</comment>
<dbReference type="Pfam" id="PF08659">
    <property type="entry name" value="KR"/>
    <property type="match status" value="4"/>
</dbReference>
<dbReference type="InterPro" id="IPR032821">
    <property type="entry name" value="PKS_assoc"/>
</dbReference>
<evidence type="ECO:0000256" key="3">
    <source>
        <dbReference type="ARBA" id="ARBA00022450"/>
    </source>
</evidence>
<feature type="region of interest" description="Disordered" evidence="10">
    <location>
        <begin position="1996"/>
        <end position="2026"/>
    </location>
</feature>
<dbReference type="CDD" id="cd08952">
    <property type="entry name" value="KR_1_SDR_x"/>
    <property type="match status" value="3"/>
</dbReference>
<evidence type="ECO:0000313" key="14">
    <source>
        <dbReference type="EMBL" id="MEJ2870421.1"/>
    </source>
</evidence>
<keyword evidence="3" id="KW-0596">Phosphopantetheine</keyword>